<dbReference type="AlphaFoldDB" id="A0A9X8VMF7"/>
<organism evidence="1">
    <name type="scientific">Serratia marcescens</name>
    <dbReference type="NCBI Taxonomy" id="615"/>
    <lineage>
        <taxon>Bacteria</taxon>
        <taxon>Pseudomonadati</taxon>
        <taxon>Pseudomonadota</taxon>
        <taxon>Gammaproteobacteria</taxon>
        <taxon>Enterobacterales</taxon>
        <taxon>Yersiniaceae</taxon>
        <taxon>Serratia</taxon>
    </lineage>
</organism>
<dbReference type="RefSeq" id="WP_212562580.1">
    <property type="nucleotide sequence ID" value="NZ_SPSG02000007.1"/>
</dbReference>
<protein>
    <submittedName>
        <fullName evidence="1">Head completion/stabilization protein</fullName>
    </submittedName>
</protein>
<name>A0A9X8VMF7_SERMA</name>
<proteinExistence type="predicted"/>
<dbReference type="InterPro" id="IPR009225">
    <property type="entry name" value="Phage_head_completion_GpL"/>
</dbReference>
<comment type="caution">
    <text evidence="1">The sequence shown here is derived from an EMBL/GenBank/DDBJ whole genome shotgun (WGS) entry which is preliminary data.</text>
</comment>
<accession>A0A9X8VMF7</accession>
<gene>
    <name evidence="1" type="ORF">E0L31_00190</name>
</gene>
<dbReference type="Pfam" id="PF05926">
    <property type="entry name" value="Phage_GPL"/>
    <property type="match status" value="1"/>
</dbReference>
<evidence type="ECO:0000313" key="1">
    <source>
        <dbReference type="EMBL" id="TFV56087.1"/>
    </source>
</evidence>
<sequence length="153" mass="17372">MSSLVAVNPTEGQIVTNSAFWPDIDTDDMRGSVRLDGQVTEERLLNETREAMARVNRELRDWQFIQQAAGYTALSEIPAEVIDGQSVLVMRYHRAVYCTAKALLLEGYRDIDTTRDGEKHAEALSTQIESVWRDSQWALRDIMGLRRSLAEIV</sequence>
<reference evidence="1" key="1">
    <citation type="submission" date="2019-03" db="EMBL/GenBank/DDBJ databases">
        <title>Serratia marcescens strain N2 draft genome.</title>
        <authorList>
            <person name="Yassin A."/>
            <person name="El-Kenawy N."/>
            <person name="Youssef N.H."/>
        </authorList>
    </citation>
    <scope>NUCLEOTIDE SEQUENCE [LARGE SCALE GENOMIC DNA]</scope>
    <source>
        <strain evidence="1">N2</strain>
    </source>
</reference>
<dbReference type="EMBL" id="SPSG01000023">
    <property type="protein sequence ID" value="TFV56087.1"/>
    <property type="molecule type" value="Genomic_DNA"/>
</dbReference>